<dbReference type="EMBL" id="CAJPIZ010018897">
    <property type="protein sequence ID" value="CAG2116731.1"/>
    <property type="molecule type" value="Genomic_DNA"/>
</dbReference>
<evidence type="ECO:0000256" key="6">
    <source>
        <dbReference type="SAM" id="Phobius"/>
    </source>
</evidence>
<dbReference type="AlphaFoldDB" id="A0A7R9LA92"/>
<sequence>MTEFNKNNILRGPTPPRIKEKCYDLCREYLGGVWLNVTVGDIEVKRLTGGATNQLYYCAFNEDKRLSAGDVPQEHEWFELNDQKNPILVQELAHKLAGIHTTVVPIKKTQNWIFDHFEDSYNKAYKMFDINALIDECNCETLKTHDLKEEIQWIKDLITESDSPVTFTHIDFRGHNIMVTESDGLVICDFEYGCYGCRGFDFGSLFVGWGRNCHQHLRYVKFPDDNTIRPFIDSYIKESTKILGIRFTNDIRNTFQHILKETKVFTLVTTMFLVLYLLNVNELTNNNRPFDKKKMMVCINQ</sequence>
<evidence type="ECO:0000256" key="2">
    <source>
        <dbReference type="ARBA" id="ARBA00023264"/>
    </source>
</evidence>
<comment type="similarity">
    <text evidence="4">Belongs to the choline/ethanolamine kinase family.</text>
</comment>
<comment type="pathway">
    <text evidence="3">Phospholipid metabolism; phosphatidylethanolamine biosynthesis; phosphatidylethanolamine from ethanolamine: step 1/3.</text>
</comment>
<dbReference type="OrthoDB" id="6516455at2759"/>
<feature type="transmembrane region" description="Helical" evidence="6">
    <location>
        <begin position="264"/>
        <end position="284"/>
    </location>
</feature>
<dbReference type="SUPFAM" id="SSF56112">
    <property type="entry name" value="Protein kinase-like (PK-like)"/>
    <property type="match status" value="1"/>
</dbReference>
<accession>A0A7R9LA92</accession>
<evidence type="ECO:0000313" key="7">
    <source>
        <dbReference type="EMBL" id="CAD7636612.1"/>
    </source>
</evidence>
<dbReference type="Gene3D" id="3.90.1200.10">
    <property type="match status" value="1"/>
</dbReference>
<dbReference type="GO" id="GO:0006646">
    <property type="term" value="P:phosphatidylethanolamine biosynthetic process"/>
    <property type="evidence" value="ECO:0007669"/>
    <property type="project" value="TreeGrafter"/>
</dbReference>
<evidence type="ECO:0000256" key="5">
    <source>
        <dbReference type="ARBA" id="ARBA00038874"/>
    </source>
</evidence>
<reference evidence="7" key="1">
    <citation type="submission" date="2020-11" db="EMBL/GenBank/DDBJ databases">
        <authorList>
            <person name="Tran Van P."/>
        </authorList>
    </citation>
    <scope>NUCLEOTIDE SEQUENCE</scope>
</reference>
<dbReference type="GO" id="GO:0004103">
    <property type="term" value="F:choline kinase activity"/>
    <property type="evidence" value="ECO:0007669"/>
    <property type="project" value="TreeGrafter"/>
</dbReference>
<keyword evidence="2" id="KW-1208">Phospholipid metabolism</keyword>
<keyword evidence="6" id="KW-0812">Transmembrane</keyword>
<protein>
    <recommendedName>
        <fullName evidence="5">ethanolamine kinase</fullName>
        <ecNumber evidence="5">2.7.1.82</ecNumber>
    </recommendedName>
</protein>
<keyword evidence="8" id="KW-1185">Reference proteome</keyword>
<dbReference type="PANTHER" id="PTHR22603:SF66">
    <property type="entry name" value="ETHANOLAMINE KINASE"/>
    <property type="match status" value="1"/>
</dbReference>
<proteinExistence type="inferred from homology"/>
<organism evidence="7">
    <name type="scientific">Medioppia subpectinata</name>
    <dbReference type="NCBI Taxonomy" id="1979941"/>
    <lineage>
        <taxon>Eukaryota</taxon>
        <taxon>Metazoa</taxon>
        <taxon>Ecdysozoa</taxon>
        <taxon>Arthropoda</taxon>
        <taxon>Chelicerata</taxon>
        <taxon>Arachnida</taxon>
        <taxon>Acari</taxon>
        <taxon>Acariformes</taxon>
        <taxon>Sarcoptiformes</taxon>
        <taxon>Oribatida</taxon>
        <taxon>Brachypylina</taxon>
        <taxon>Oppioidea</taxon>
        <taxon>Oppiidae</taxon>
        <taxon>Medioppia</taxon>
    </lineage>
</organism>
<dbReference type="PANTHER" id="PTHR22603">
    <property type="entry name" value="CHOLINE/ETHANOALAMINE KINASE"/>
    <property type="match status" value="1"/>
</dbReference>
<gene>
    <name evidence="7" type="ORF">OSB1V03_LOCUS16689</name>
</gene>
<evidence type="ECO:0000256" key="3">
    <source>
        <dbReference type="ARBA" id="ARBA00037883"/>
    </source>
</evidence>
<dbReference type="InterPro" id="IPR011009">
    <property type="entry name" value="Kinase-like_dom_sf"/>
</dbReference>
<keyword evidence="6" id="KW-0472">Membrane</keyword>
<evidence type="ECO:0000256" key="4">
    <source>
        <dbReference type="ARBA" id="ARBA00038211"/>
    </source>
</evidence>
<dbReference type="EC" id="2.7.1.82" evidence="5"/>
<evidence type="ECO:0000313" key="8">
    <source>
        <dbReference type="Proteomes" id="UP000759131"/>
    </source>
</evidence>
<dbReference type="GO" id="GO:0005737">
    <property type="term" value="C:cytoplasm"/>
    <property type="evidence" value="ECO:0007669"/>
    <property type="project" value="TreeGrafter"/>
</dbReference>
<dbReference type="EMBL" id="OC873472">
    <property type="protein sequence ID" value="CAD7636612.1"/>
    <property type="molecule type" value="Genomic_DNA"/>
</dbReference>
<name>A0A7R9LA92_9ACAR</name>
<evidence type="ECO:0000256" key="1">
    <source>
        <dbReference type="ARBA" id="ARBA00023209"/>
    </source>
</evidence>
<keyword evidence="6" id="KW-1133">Transmembrane helix</keyword>
<keyword evidence="1" id="KW-0594">Phospholipid biosynthesis</keyword>
<keyword evidence="1" id="KW-0443">Lipid metabolism</keyword>
<dbReference type="Pfam" id="PF01633">
    <property type="entry name" value="Choline_kinase"/>
    <property type="match status" value="1"/>
</dbReference>
<keyword evidence="1" id="KW-0444">Lipid biosynthesis</keyword>
<dbReference type="Gene3D" id="3.30.200.20">
    <property type="entry name" value="Phosphorylase Kinase, domain 1"/>
    <property type="match status" value="1"/>
</dbReference>
<dbReference type="Proteomes" id="UP000759131">
    <property type="component" value="Unassembled WGS sequence"/>
</dbReference>
<dbReference type="GO" id="GO:0004305">
    <property type="term" value="F:ethanolamine kinase activity"/>
    <property type="evidence" value="ECO:0007669"/>
    <property type="project" value="TreeGrafter"/>
</dbReference>